<dbReference type="Proteomes" id="UP000321058">
    <property type="component" value="Unassembled WGS sequence"/>
</dbReference>
<dbReference type="InterPro" id="IPR029063">
    <property type="entry name" value="SAM-dependent_MTases_sf"/>
</dbReference>
<reference evidence="1 2" key="1">
    <citation type="submission" date="2019-07" db="EMBL/GenBank/DDBJ databases">
        <title>Whole genome shotgun sequence of Reyranella soli NBRC 108950.</title>
        <authorList>
            <person name="Hosoyama A."/>
            <person name="Uohara A."/>
            <person name="Ohji S."/>
            <person name="Ichikawa N."/>
        </authorList>
    </citation>
    <scope>NUCLEOTIDE SEQUENCE [LARGE SCALE GENOMIC DNA]</scope>
    <source>
        <strain evidence="1 2">NBRC 108950</strain>
    </source>
</reference>
<organism evidence="1 2">
    <name type="scientific">Reyranella soli</name>
    <dbReference type="NCBI Taxonomy" id="1230389"/>
    <lineage>
        <taxon>Bacteria</taxon>
        <taxon>Pseudomonadati</taxon>
        <taxon>Pseudomonadota</taxon>
        <taxon>Alphaproteobacteria</taxon>
        <taxon>Hyphomicrobiales</taxon>
        <taxon>Reyranellaceae</taxon>
        <taxon>Reyranella</taxon>
    </lineage>
</organism>
<evidence type="ECO:0000313" key="2">
    <source>
        <dbReference type="Proteomes" id="UP000321058"/>
    </source>
</evidence>
<dbReference type="SUPFAM" id="SSF53335">
    <property type="entry name" value="S-adenosyl-L-methionine-dependent methyltransferases"/>
    <property type="match status" value="1"/>
</dbReference>
<gene>
    <name evidence="1" type="ORF">RSO01_57810</name>
</gene>
<sequence length="177" mass="19511">MSASAPERLLVSKYWRRTLHVSLLADWKDPDCLTNVDITDMPQIEANRFGLALALCVLDYIPKAGRAVAEVGRTLKLGGTFIYWIQPYRIDHRLGSGTKVRSWQAYRDPDHVYGNAGESRACAGSSIPDCRFGPGAMAGWAKGAGLIPGIVRIRDHLSELSTVFHTAKKPHDPGLLR</sequence>
<proteinExistence type="predicted"/>
<dbReference type="EMBL" id="BKAJ01000106">
    <property type="protein sequence ID" value="GEP58615.1"/>
    <property type="molecule type" value="Genomic_DNA"/>
</dbReference>
<accession>A0A512NI72</accession>
<keyword evidence="2" id="KW-1185">Reference proteome</keyword>
<dbReference type="AlphaFoldDB" id="A0A512NI72"/>
<protein>
    <recommendedName>
        <fullName evidence="3">Methyltransferase type 11 domain-containing protein</fullName>
    </recommendedName>
</protein>
<evidence type="ECO:0008006" key="3">
    <source>
        <dbReference type="Google" id="ProtNLM"/>
    </source>
</evidence>
<evidence type="ECO:0000313" key="1">
    <source>
        <dbReference type="EMBL" id="GEP58615.1"/>
    </source>
</evidence>
<name>A0A512NI72_9HYPH</name>
<dbReference type="Gene3D" id="3.40.50.150">
    <property type="entry name" value="Vaccinia Virus protein VP39"/>
    <property type="match status" value="1"/>
</dbReference>
<comment type="caution">
    <text evidence="1">The sequence shown here is derived from an EMBL/GenBank/DDBJ whole genome shotgun (WGS) entry which is preliminary data.</text>
</comment>